<dbReference type="Gene3D" id="1.25.40.390">
    <property type="match status" value="1"/>
</dbReference>
<name>A0A495J3I8_9SPHI</name>
<dbReference type="AlphaFoldDB" id="A0A495J3I8"/>
<keyword evidence="3" id="KW-0732">Signal</keyword>
<dbReference type="OrthoDB" id="5694214at2"/>
<keyword evidence="9" id="KW-1185">Reference proteome</keyword>
<organism evidence="8 9">
    <name type="scientific">Mucilaginibacter gracilis</name>
    <dbReference type="NCBI Taxonomy" id="423350"/>
    <lineage>
        <taxon>Bacteria</taxon>
        <taxon>Pseudomonadati</taxon>
        <taxon>Bacteroidota</taxon>
        <taxon>Sphingobacteriia</taxon>
        <taxon>Sphingobacteriales</taxon>
        <taxon>Sphingobacteriaceae</taxon>
        <taxon>Mucilaginibacter</taxon>
    </lineage>
</organism>
<dbReference type="InterPro" id="IPR033985">
    <property type="entry name" value="SusD-like_N"/>
</dbReference>
<dbReference type="SUPFAM" id="SSF48452">
    <property type="entry name" value="TPR-like"/>
    <property type="match status" value="1"/>
</dbReference>
<protein>
    <submittedName>
        <fullName evidence="8">Putative outer membrane starch-binding protein</fullName>
    </submittedName>
</protein>
<evidence type="ECO:0000256" key="5">
    <source>
        <dbReference type="ARBA" id="ARBA00023237"/>
    </source>
</evidence>
<evidence type="ECO:0000256" key="4">
    <source>
        <dbReference type="ARBA" id="ARBA00023136"/>
    </source>
</evidence>
<reference evidence="8 9" key="1">
    <citation type="submission" date="2018-10" db="EMBL/GenBank/DDBJ databases">
        <title>Genomic Encyclopedia of Archaeal and Bacterial Type Strains, Phase II (KMG-II): from individual species to whole genera.</title>
        <authorList>
            <person name="Goeker M."/>
        </authorList>
    </citation>
    <scope>NUCLEOTIDE SEQUENCE [LARGE SCALE GENOMIC DNA]</scope>
    <source>
        <strain evidence="8 9">DSM 18602</strain>
    </source>
</reference>
<dbReference type="PROSITE" id="PS51257">
    <property type="entry name" value="PROKAR_LIPOPROTEIN"/>
    <property type="match status" value="1"/>
</dbReference>
<accession>A0A495J3I8</accession>
<dbReference type="RefSeq" id="WP_121198485.1">
    <property type="nucleotide sequence ID" value="NZ_RBKU01000001.1"/>
</dbReference>
<keyword evidence="4" id="KW-0472">Membrane</keyword>
<evidence type="ECO:0000256" key="1">
    <source>
        <dbReference type="ARBA" id="ARBA00004442"/>
    </source>
</evidence>
<evidence type="ECO:0000313" key="9">
    <source>
        <dbReference type="Proteomes" id="UP000268007"/>
    </source>
</evidence>
<dbReference type="Pfam" id="PF14322">
    <property type="entry name" value="SusD-like_3"/>
    <property type="match status" value="1"/>
</dbReference>
<evidence type="ECO:0000259" key="6">
    <source>
        <dbReference type="Pfam" id="PF07980"/>
    </source>
</evidence>
<proteinExistence type="inferred from homology"/>
<evidence type="ECO:0000256" key="3">
    <source>
        <dbReference type="ARBA" id="ARBA00022729"/>
    </source>
</evidence>
<dbReference type="InterPro" id="IPR011990">
    <property type="entry name" value="TPR-like_helical_dom_sf"/>
</dbReference>
<evidence type="ECO:0000259" key="7">
    <source>
        <dbReference type="Pfam" id="PF14322"/>
    </source>
</evidence>
<comment type="similarity">
    <text evidence="2">Belongs to the SusD family.</text>
</comment>
<dbReference type="InterPro" id="IPR012944">
    <property type="entry name" value="SusD_RagB_dom"/>
</dbReference>
<dbReference type="Proteomes" id="UP000268007">
    <property type="component" value="Unassembled WGS sequence"/>
</dbReference>
<comment type="subcellular location">
    <subcellularLocation>
        <location evidence="1">Cell outer membrane</location>
    </subcellularLocation>
</comment>
<evidence type="ECO:0000256" key="2">
    <source>
        <dbReference type="ARBA" id="ARBA00006275"/>
    </source>
</evidence>
<keyword evidence="5" id="KW-0998">Cell outer membrane</keyword>
<dbReference type="GO" id="GO:0009279">
    <property type="term" value="C:cell outer membrane"/>
    <property type="evidence" value="ECO:0007669"/>
    <property type="project" value="UniProtKB-SubCell"/>
</dbReference>
<gene>
    <name evidence="8" type="ORF">BDD43_3135</name>
</gene>
<dbReference type="Pfam" id="PF07980">
    <property type="entry name" value="SusD_RagB"/>
    <property type="match status" value="1"/>
</dbReference>
<sequence>MKYSQNKILWFACLIIVSFTFGCKKYLEESNLGSQTAETYYITPSGFEDLVKSNYPNLRFLFDNNTLYNFGTDIFSSYAVTDVVPLNSYNSSLNSSITDIDTYWKQLYYAIGTTNNTLYWATQVKGMDATTLNTRTGEAKALRAYYYYMLAETFGDVPLVLERATSASVSFTRTPEQQVYVQIIKDLTEAIAALPITTTDQGRVTKGFAQHLLAKVYLTRGYKTYGGGTADFTQAATLAENLITTGPYSLRPTFSSLFDPTVANFQINSEVIFSVQYSTNAATNPVYYLGKAQTTPIVGNNLHQNFLWETNPISVIGRSALYNKAIVTNAVPDPYFFTLFDKARDSRYQATVWNALIAQAAGTVNGKTFAVGDTVIYYPDVAFTAVQKAAKKYFVFNPDEYHSSPFSGLTRTYPQFKKFRELNLAYTDNSGTRDTYVFRLGETYLIAAEAYLQAGNLSKALQYYNAMRTRAAKTGINPGSGVAYATEMQASTLTLDDILDERARELTGEELRWFELKRTGKLLSRTLAFNDEAKATNALKSFHLLRPIPQSQIDLNRGASFPQNPGY</sequence>
<dbReference type="CDD" id="cd08977">
    <property type="entry name" value="SusD"/>
    <property type="match status" value="1"/>
</dbReference>
<feature type="domain" description="SusD-like N-terminal" evidence="7">
    <location>
        <begin position="68"/>
        <end position="218"/>
    </location>
</feature>
<feature type="domain" description="RagB/SusD" evidence="6">
    <location>
        <begin position="333"/>
        <end position="567"/>
    </location>
</feature>
<dbReference type="EMBL" id="RBKU01000001">
    <property type="protein sequence ID" value="RKR82938.1"/>
    <property type="molecule type" value="Genomic_DNA"/>
</dbReference>
<evidence type="ECO:0000313" key="8">
    <source>
        <dbReference type="EMBL" id="RKR82938.1"/>
    </source>
</evidence>
<comment type="caution">
    <text evidence="8">The sequence shown here is derived from an EMBL/GenBank/DDBJ whole genome shotgun (WGS) entry which is preliminary data.</text>
</comment>